<dbReference type="EMBL" id="CAJJDP010000031">
    <property type="protein sequence ID" value="CAD8155987.1"/>
    <property type="molecule type" value="Genomic_DNA"/>
</dbReference>
<dbReference type="OrthoDB" id="10552938at2759"/>
<keyword evidence="2" id="KW-1185">Reference proteome</keyword>
<gene>
    <name evidence="1" type="ORF">POCTA_138.1.T0310233</name>
</gene>
<dbReference type="OMA" id="FSMFHIL"/>
<sequence length="865" mass="101201">MNSDLNLSQQSQEMLVEKQQSISEILIKAFAEKSNLQKAQLQFKGNKIISNWWKWGNKEKNLEQNWMMMILLQFQKTFSNILLDDVAILMSYLLSCFSKDKLHIFSMKLFREYYPKGQQILRNIQQIQYLKWEQTVGSDNNFYWNVFWKGEKVGGGIQDQNGQKQGKWIELYENYNDLARVYFIGEYVDGKRIGNWLTLFDGKILCNGLFDENGLKTGNWVELLSNFSMFHILQYQFNQLQLNFLKRRILKRTKNKLMGYNLQLLKIVCILHEIVQLDSTMIKGLNKDPGLTQVENSYSILYVRLSSYRRIQEKGEYENGRRIGKWQIIINDELVGAKFYDQNGLQQGKQTELLQDLTKEFFIIQEGEYLDGKRVGQWLIVLEEKTIVGGGFYDTDGLKTGKWVEIQQKMNEIPINFEGEYIRGKRVGNWNLKQNQNSIGGGTFNEYGEKTGRFIELYKFTHQNFIWKGEYNNGRKCGNWQILFRGNAIGGGTYDENGLKDGKWIDMQEDFSEFNQIINVTEYKNGQIIRQLETQLWGKMIAGGFYDLDNHKTGKWIELGERYNGVSHVKNIGNYINGKKSGRWEIQYDNSIKGGGTYDEKNEKNGEWDELHSNFQSNKAIQTGNYQNGTKVGKWELKLNGQIIGGGQFDENGLKHSKWMDLHQTSSEYNQIFNVEQYQYGQQMGIYQRIHKRNVIENGQLNQNGLKHGKWMEQHEFYNEYQQIIFNGDYNNGSKTGKWEAVFKKQNIGGGVYDDNGLKDGFWIDLCQNFTDVRQVTFAGMYNHGKRIGKWDFIFKDNIIGGGQYLEFDTKQGYWIELDSFFQDDRQYLGLGNYEDGKKIGKWIKMKDQATLAQREYDLNGCQVK</sequence>
<comment type="caution">
    <text evidence="1">The sequence shown here is derived from an EMBL/GenBank/DDBJ whole genome shotgun (WGS) entry which is preliminary data.</text>
</comment>
<proteinExistence type="predicted"/>
<accession>A0A8S1TWX7</accession>
<dbReference type="AlphaFoldDB" id="A0A8S1TWX7"/>
<organism evidence="1 2">
    <name type="scientific">Paramecium octaurelia</name>
    <dbReference type="NCBI Taxonomy" id="43137"/>
    <lineage>
        <taxon>Eukaryota</taxon>
        <taxon>Sar</taxon>
        <taxon>Alveolata</taxon>
        <taxon>Ciliophora</taxon>
        <taxon>Intramacronucleata</taxon>
        <taxon>Oligohymenophorea</taxon>
        <taxon>Peniculida</taxon>
        <taxon>Parameciidae</taxon>
        <taxon>Paramecium</taxon>
    </lineage>
</organism>
<name>A0A8S1TWX7_PAROT</name>
<evidence type="ECO:0000313" key="2">
    <source>
        <dbReference type="Proteomes" id="UP000683925"/>
    </source>
</evidence>
<reference evidence="1" key="1">
    <citation type="submission" date="2021-01" db="EMBL/GenBank/DDBJ databases">
        <authorList>
            <consortium name="Genoscope - CEA"/>
            <person name="William W."/>
        </authorList>
    </citation>
    <scope>NUCLEOTIDE SEQUENCE</scope>
</reference>
<dbReference type="PANTHER" id="PTHR33706:SF1">
    <property type="entry name" value="TPR REPEAT PROTEIN"/>
    <property type="match status" value="1"/>
</dbReference>
<dbReference type="PANTHER" id="PTHR33706">
    <property type="entry name" value="MORN VARIANT REPEAT PROTEIN"/>
    <property type="match status" value="1"/>
</dbReference>
<dbReference type="Proteomes" id="UP000683925">
    <property type="component" value="Unassembled WGS sequence"/>
</dbReference>
<protein>
    <submittedName>
        <fullName evidence="1">Uncharacterized protein</fullName>
    </submittedName>
</protein>
<evidence type="ECO:0000313" key="1">
    <source>
        <dbReference type="EMBL" id="CAD8155987.1"/>
    </source>
</evidence>